<dbReference type="Proteomes" id="UP000005801">
    <property type="component" value="Unassembled WGS sequence"/>
</dbReference>
<name>A6GCZ1_9BACT</name>
<comment type="caution">
    <text evidence="2">The sequence shown here is derived from an EMBL/GenBank/DDBJ whole genome shotgun (WGS) entry which is preliminary data.</text>
</comment>
<feature type="compositionally biased region" description="Basic and acidic residues" evidence="1">
    <location>
        <begin position="160"/>
        <end position="169"/>
    </location>
</feature>
<keyword evidence="3" id="KW-1185">Reference proteome</keyword>
<evidence type="ECO:0000256" key="1">
    <source>
        <dbReference type="SAM" id="MobiDB-lite"/>
    </source>
</evidence>
<feature type="compositionally biased region" description="Low complexity" evidence="1">
    <location>
        <begin position="211"/>
        <end position="228"/>
    </location>
</feature>
<accession>A6GCZ1</accession>
<evidence type="ECO:0000313" key="3">
    <source>
        <dbReference type="Proteomes" id="UP000005801"/>
    </source>
</evidence>
<reference evidence="2 3" key="1">
    <citation type="submission" date="2007-06" db="EMBL/GenBank/DDBJ databases">
        <authorList>
            <person name="Shimkets L."/>
            <person name="Ferriera S."/>
            <person name="Johnson J."/>
            <person name="Kravitz S."/>
            <person name="Beeson K."/>
            <person name="Sutton G."/>
            <person name="Rogers Y.-H."/>
            <person name="Friedman R."/>
            <person name="Frazier M."/>
            <person name="Venter J.C."/>
        </authorList>
    </citation>
    <scope>NUCLEOTIDE SEQUENCE [LARGE SCALE GENOMIC DNA]</scope>
    <source>
        <strain evidence="2 3">SIR-1</strain>
    </source>
</reference>
<proteinExistence type="predicted"/>
<evidence type="ECO:0000313" key="2">
    <source>
        <dbReference type="EMBL" id="EDM76229.1"/>
    </source>
</evidence>
<organism evidence="2 3">
    <name type="scientific">Plesiocystis pacifica SIR-1</name>
    <dbReference type="NCBI Taxonomy" id="391625"/>
    <lineage>
        <taxon>Bacteria</taxon>
        <taxon>Pseudomonadati</taxon>
        <taxon>Myxococcota</taxon>
        <taxon>Polyangia</taxon>
        <taxon>Nannocystales</taxon>
        <taxon>Nannocystaceae</taxon>
        <taxon>Plesiocystis</taxon>
    </lineage>
</organism>
<dbReference type="EMBL" id="ABCS01000069">
    <property type="protein sequence ID" value="EDM76229.1"/>
    <property type="molecule type" value="Genomic_DNA"/>
</dbReference>
<feature type="compositionally biased region" description="Basic residues" evidence="1">
    <location>
        <begin position="170"/>
        <end position="186"/>
    </location>
</feature>
<protein>
    <submittedName>
        <fullName evidence="2">Uncharacterized protein</fullName>
    </submittedName>
</protein>
<dbReference type="AlphaFoldDB" id="A6GCZ1"/>
<sequence>MVSELTPPKGAEPWESRYAVAFDDSYTPTDVNLQGRAPNDVLDQQLFQARLGHAAVVVLVRVEQVWGKGRYEGKQDQFVELQVGDVLMGSLPKDAPERFMVEVSSIDELPGELRGEIMLLFLRWDAEADPPYHHHLMPADEELVALIKAMVKHAQAEGVLDAKGDEKKSGRGGKGKRKRRKKKGKRGSGAPSEDFDESMIGAGGGPPPSSSPASSAGDDSGPAPVTAPDEPPPAEGPQPDSSTGLQELGGDSPPESTGE</sequence>
<gene>
    <name evidence="2" type="ORF">PPSIR1_42176</name>
</gene>
<feature type="region of interest" description="Disordered" evidence="1">
    <location>
        <begin position="160"/>
        <end position="259"/>
    </location>
</feature>